<dbReference type="Proteomes" id="UP001316803">
    <property type="component" value="Unassembled WGS sequence"/>
</dbReference>
<gene>
    <name evidence="2" type="ORF">OHC33_006946</name>
</gene>
<keyword evidence="3" id="KW-1185">Reference proteome</keyword>
<evidence type="ECO:0000256" key="1">
    <source>
        <dbReference type="SAM" id="MobiDB-lite"/>
    </source>
</evidence>
<comment type="caution">
    <text evidence="2">The sequence shown here is derived from an EMBL/GenBank/DDBJ whole genome shotgun (WGS) entry which is preliminary data.</text>
</comment>
<sequence length="50" mass="5132">MPSFTTMNCGSGTNPPPNTPEKPKGGKRHGRMGCAGGTKPPPNTPTKPGR</sequence>
<name>A0AAN8EC73_9EURO</name>
<proteinExistence type="predicted"/>
<dbReference type="EMBL" id="JAKLMC020000017">
    <property type="protein sequence ID" value="KAK5952059.1"/>
    <property type="molecule type" value="Genomic_DNA"/>
</dbReference>
<feature type="region of interest" description="Disordered" evidence="1">
    <location>
        <begin position="1"/>
        <end position="50"/>
    </location>
</feature>
<protein>
    <submittedName>
        <fullName evidence="2">Uncharacterized protein</fullName>
    </submittedName>
</protein>
<evidence type="ECO:0000313" key="3">
    <source>
        <dbReference type="Proteomes" id="UP001316803"/>
    </source>
</evidence>
<dbReference type="AlphaFoldDB" id="A0AAN8EC73"/>
<feature type="compositionally biased region" description="Pro residues" evidence="1">
    <location>
        <begin position="39"/>
        <end position="50"/>
    </location>
</feature>
<reference evidence="2 3" key="1">
    <citation type="submission" date="2022-12" db="EMBL/GenBank/DDBJ databases">
        <title>Genomic features and morphological characterization of a novel Knufia sp. strain isolated from spacecraft assembly facility.</title>
        <authorList>
            <person name="Teixeira M."/>
            <person name="Chander A.M."/>
            <person name="Stajich J.E."/>
            <person name="Venkateswaran K."/>
        </authorList>
    </citation>
    <scope>NUCLEOTIDE SEQUENCE [LARGE SCALE GENOMIC DNA]</scope>
    <source>
        <strain evidence="2 3">FJI-L2-BK-P2</strain>
    </source>
</reference>
<feature type="compositionally biased region" description="Polar residues" evidence="1">
    <location>
        <begin position="1"/>
        <end position="11"/>
    </location>
</feature>
<organism evidence="2 3">
    <name type="scientific">Knufia fluminis</name>
    <dbReference type="NCBI Taxonomy" id="191047"/>
    <lineage>
        <taxon>Eukaryota</taxon>
        <taxon>Fungi</taxon>
        <taxon>Dikarya</taxon>
        <taxon>Ascomycota</taxon>
        <taxon>Pezizomycotina</taxon>
        <taxon>Eurotiomycetes</taxon>
        <taxon>Chaetothyriomycetidae</taxon>
        <taxon>Chaetothyriales</taxon>
        <taxon>Trichomeriaceae</taxon>
        <taxon>Knufia</taxon>
    </lineage>
</organism>
<accession>A0AAN8EC73</accession>
<evidence type="ECO:0000313" key="2">
    <source>
        <dbReference type="EMBL" id="KAK5952059.1"/>
    </source>
</evidence>